<keyword evidence="4" id="KW-1133">Transmembrane helix</keyword>
<dbReference type="InterPro" id="IPR013216">
    <property type="entry name" value="Methyltransf_11"/>
</dbReference>
<name>A0ABR2WXQ0_9FUNG</name>
<gene>
    <name evidence="6" type="ORF">K7432_004741</name>
</gene>
<proteinExistence type="predicted"/>
<evidence type="ECO:0000256" key="3">
    <source>
        <dbReference type="ARBA" id="ARBA00022691"/>
    </source>
</evidence>
<keyword evidence="1" id="KW-0489">Methyltransferase</keyword>
<evidence type="ECO:0000259" key="5">
    <source>
        <dbReference type="Pfam" id="PF08241"/>
    </source>
</evidence>
<dbReference type="CDD" id="cd02440">
    <property type="entry name" value="AdoMet_MTases"/>
    <property type="match status" value="1"/>
</dbReference>
<dbReference type="InterPro" id="IPR029063">
    <property type="entry name" value="SAM-dependent_MTases_sf"/>
</dbReference>
<keyword evidence="4" id="KW-0812">Transmembrane</keyword>
<dbReference type="Pfam" id="PF08241">
    <property type="entry name" value="Methyltransf_11"/>
    <property type="match status" value="1"/>
</dbReference>
<organism evidence="6 7">
    <name type="scientific">Basidiobolus ranarum</name>
    <dbReference type="NCBI Taxonomy" id="34480"/>
    <lineage>
        <taxon>Eukaryota</taxon>
        <taxon>Fungi</taxon>
        <taxon>Fungi incertae sedis</taxon>
        <taxon>Zoopagomycota</taxon>
        <taxon>Entomophthoromycotina</taxon>
        <taxon>Basidiobolomycetes</taxon>
        <taxon>Basidiobolales</taxon>
        <taxon>Basidiobolaceae</taxon>
        <taxon>Basidiobolus</taxon>
    </lineage>
</organism>
<dbReference type="SUPFAM" id="SSF53335">
    <property type="entry name" value="S-adenosyl-L-methionine-dependent methyltransferases"/>
    <property type="match status" value="1"/>
</dbReference>
<reference evidence="6 7" key="1">
    <citation type="submission" date="2023-04" db="EMBL/GenBank/DDBJ databases">
        <title>Genome of Basidiobolus ranarum AG-B5.</title>
        <authorList>
            <person name="Stajich J.E."/>
            <person name="Carter-House D."/>
            <person name="Gryganskyi A."/>
        </authorList>
    </citation>
    <scope>NUCLEOTIDE SEQUENCE [LARGE SCALE GENOMIC DNA]</scope>
    <source>
        <strain evidence="6 7">AG-B5</strain>
    </source>
</reference>
<dbReference type="InterPro" id="IPR050508">
    <property type="entry name" value="Methyltransf_Superfamily"/>
</dbReference>
<dbReference type="InterPro" id="IPR023576">
    <property type="entry name" value="UbiE/COQ5_MeTrFase_CS"/>
</dbReference>
<dbReference type="EMBL" id="JASJQH010000170">
    <property type="protein sequence ID" value="KAK9766280.1"/>
    <property type="molecule type" value="Genomic_DNA"/>
</dbReference>
<keyword evidence="3" id="KW-0949">S-adenosyl-L-methionine</keyword>
<keyword evidence="2" id="KW-0808">Transferase</keyword>
<feature type="transmembrane region" description="Helical" evidence="4">
    <location>
        <begin position="27"/>
        <end position="48"/>
    </location>
</feature>
<evidence type="ECO:0000256" key="4">
    <source>
        <dbReference type="SAM" id="Phobius"/>
    </source>
</evidence>
<dbReference type="Gene3D" id="3.40.50.150">
    <property type="entry name" value="Vaccinia Virus protein VP39"/>
    <property type="match status" value="1"/>
</dbReference>
<dbReference type="PROSITE" id="PS01184">
    <property type="entry name" value="UBIE_2"/>
    <property type="match status" value="1"/>
</dbReference>
<evidence type="ECO:0000313" key="7">
    <source>
        <dbReference type="Proteomes" id="UP001479436"/>
    </source>
</evidence>
<comment type="caution">
    <text evidence="6">The sequence shown here is derived from an EMBL/GenBank/DDBJ whole genome shotgun (WGS) entry which is preliminary data.</text>
</comment>
<evidence type="ECO:0000256" key="2">
    <source>
        <dbReference type="ARBA" id="ARBA00022679"/>
    </source>
</evidence>
<sequence>MSRFGVYQISKSPAKVASKVTNKKSKLPLVVGGLAVYLGITYLSFSYFKLSKPEEEKKLPLKEKDSTSSFNSTYDHIADTYDKKIGFDETLMGLGLLRRWLIKNVKGDVLEVSAGTGRNLPYYQETRYNNLTLTDQSEPMLAQAKEKMHQYSKRVGGEEKVNFEVMNVEKAKYPDNSFDTVVSTFSVCSYDDPVKALVEMQRVCKPDGHVLLLEHGKSNYSWLNNILDTQAEKHASQWGCWWNRDITGLIHKAGLQVVYQSRWHLGTTYYIIAKPTPNSTA</sequence>
<evidence type="ECO:0000256" key="1">
    <source>
        <dbReference type="ARBA" id="ARBA00022603"/>
    </source>
</evidence>
<dbReference type="PANTHER" id="PTHR42912">
    <property type="entry name" value="METHYLTRANSFERASE"/>
    <property type="match status" value="1"/>
</dbReference>
<keyword evidence="7" id="KW-1185">Reference proteome</keyword>
<dbReference type="Proteomes" id="UP001479436">
    <property type="component" value="Unassembled WGS sequence"/>
</dbReference>
<protein>
    <recommendedName>
        <fullName evidence="5">Methyltransferase type 11 domain-containing protein</fullName>
    </recommendedName>
</protein>
<keyword evidence="4" id="KW-0472">Membrane</keyword>
<dbReference type="PANTHER" id="PTHR42912:SF80">
    <property type="entry name" value="METHYLTRANSFERASE DOMAIN-CONTAINING PROTEIN"/>
    <property type="match status" value="1"/>
</dbReference>
<accession>A0ABR2WXQ0</accession>
<evidence type="ECO:0000313" key="6">
    <source>
        <dbReference type="EMBL" id="KAK9766280.1"/>
    </source>
</evidence>
<feature type="domain" description="Methyltransferase type 11" evidence="5">
    <location>
        <begin position="110"/>
        <end position="211"/>
    </location>
</feature>